<evidence type="ECO:0000256" key="1">
    <source>
        <dbReference type="ARBA" id="ARBA00004127"/>
    </source>
</evidence>
<comment type="caution">
    <text evidence="10">The sequence shown here is derived from an EMBL/GenBank/DDBJ whole genome shotgun (WGS) entry which is preliminary data.</text>
</comment>
<organism evidence="10 11">
    <name type="scientific">Castilleja foliolosa</name>
    <dbReference type="NCBI Taxonomy" id="1961234"/>
    <lineage>
        <taxon>Eukaryota</taxon>
        <taxon>Viridiplantae</taxon>
        <taxon>Streptophyta</taxon>
        <taxon>Embryophyta</taxon>
        <taxon>Tracheophyta</taxon>
        <taxon>Spermatophyta</taxon>
        <taxon>Magnoliopsida</taxon>
        <taxon>eudicotyledons</taxon>
        <taxon>Gunneridae</taxon>
        <taxon>Pentapetalae</taxon>
        <taxon>asterids</taxon>
        <taxon>lamiids</taxon>
        <taxon>Lamiales</taxon>
        <taxon>Orobanchaceae</taxon>
        <taxon>Pedicularideae</taxon>
        <taxon>Castillejinae</taxon>
        <taxon>Castilleja</taxon>
    </lineage>
</organism>
<evidence type="ECO:0000256" key="7">
    <source>
        <dbReference type="ARBA" id="ARBA00022989"/>
    </source>
</evidence>
<evidence type="ECO:0000256" key="3">
    <source>
        <dbReference type="ARBA" id="ARBA00022448"/>
    </source>
</evidence>
<dbReference type="AlphaFoldDB" id="A0ABD3DK30"/>
<reference evidence="11" key="1">
    <citation type="journal article" date="2024" name="IScience">
        <title>Strigolactones Initiate the Formation of Haustorium-like Structures in Castilleja.</title>
        <authorList>
            <person name="Buerger M."/>
            <person name="Peterson D."/>
            <person name="Chory J."/>
        </authorList>
    </citation>
    <scope>NUCLEOTIDE SEQUENCE [LARGE SCALE GENOMIC DNA]</scope>
</reference>
<keyword evidence="4 9" id="KW-0762">Sugar transport</keyword>
<keyword evidence="7 9" id="KW-1133">Transmembrane helix</keyword>
<feature type="transmembrane region" description="Helical" evidence="9">
    <location>
        <begin position="12"/>
        <end position="35"/>
    </location>
</feature>
<evidence type="ECO:0000256" key="5">
    <source>
        <dbReference type="ARBA" id="ARBA00022692"/>
    </source>
</evidence>
<keyword evidence="8 9" id="KW-0472">Membrane</keyword>
<feature type="transmembrane region" description="Helical" evidence="9">
    <location>
        <begin position="47"/>
        <end position="65"/>
    </location>
</feature>
<sequence>MGIDLDVARTTVGILGNAISLFLFLSPVPTFYKIWKAKSVQSFKPDPYVATVVNCALWIFYGMPFVHPDSLLVITINGTGLFIEAIYVIIYMIYTDWRKRRLILIAILVEFVFMCGVVVVTILCLHTTKTRSLLVGLLCVIFNVVMYAAPLTVMSRVIKTKSVKFLPFYLALANFANGIVWTAYALIKFDPYVLVPNGLGTLSGLAQLLLYATFYKSTKWEEDETARPQVQLQPPAANPA</sequence>
<dbReference type="Pfam" id="PF03083">
    <property type="entry name" value="MtN3_slv"/>
    <property type="match status" value="2"/>
</dbReference>
<keyword evidence="11" id="KW-1185">Reference proteome</keyword>
<dbReference type="Gene3D" id="1.20.1280.290">
    <property type="match status" value="2"/>
</dbReference>
<evidence type="ECO:0000313" key="10">
    <source>
        <dbReference type="EMBL" id="KAL3642453.1"/>
    </source>
</evidence>
<evidence type="ECO:0000256" key="2">
    <source>
        <dbReference type="ARBA" id="ARBA00007809"/>
    </source>
</evidence>
<comment type="similarity">
    <text evidence="2 9">Belongs to the SWEET sugar transporter family.</text>
</comment>
<comment type="subcellular location">
    <subcellularLocation>
        <location evidence="9">Cell membrane</location>
        <topology evidence="9">Multi-pass membrane protein</topology>
    </subcellularLocation>
    <subcellularLocation>
        <location evidence="1">Endomembrane system</location>
        <topology evidence="1">Multi-pass membrane protein</topology>
    </subcellularLocation>
</comment>
<comment type="function">
    <text evidence="9">Mediates both low-affinity uptake and efflux of sugar across the membrane.</text>
</comment>
<dbReference type="Proteomes" id="UP001632038">
    <property type="component" value="Unassembled WGS sequence"/>
</dbReference>
<proteinExistence type="inferred from homology"/>
<name>A0ABD3DK30_9LAMI</name>
<feature type="transmembrane region" description="Helical" evidence="9">
    <location>
        <begin position="134"/>
        <end position="154"/>
    </location>
</feature>
<keyword evidence="6" id="KW-0677">Repeat</keyword>
<dbReference type="PANTHER" id="PTHR10791:SF159">
    <property type="entry name" value="BIDIRECTIONAL SUGAR TRANSPORTER SWEET5"/>
    <property type="match status" value="1"/>
</dbReference>
<feature type="transmembrane region" description="Helical" evidence="9">
    <location>
        <begin position="193"/>
        <end position="214"/>
    </location>
</feature>
<gene>
    <name evidence="10" type="primary">SWEET5</name>
    <name evidence="10" type="ORF">CASFOL_013268</name>
</gene>
<dbReference type="FunFam" id="1.20.1280.290:FF:000001">
    <property type="entry name" value="Bidirectional sugar transporter SWEET"/>
    <property type="match status" value="1"/>
</dbReference>
<dbReference type="GO" id="GO:0012505">
    <property type="term" value="C:endomembrane system"/>
    <property type="evidence" value="ECO:0007669"/>
    <property type="project" value="UniProtKB-SubCell"/>
</dbReference>
<keyword evidence="5 9" id="KW-0812">Transmembrane</keyword>
<accession>A0ABD3DK30</accession>
<evidence type="ECO:0000256" key="9">
    <source>
        <dbReference type="RuleBase" id="RU910715"/>
    </source>
</evidence>
<dbReference type="FunFam" id="1.20.1280.290:FF:000002">
    <property type="entry name" value="Bidirectional sugar transporter SWEET"/>
    <property type="match status" value="1"/>
</dbReference>
<feature type="transmembrane region" description="Helical" evidence="9">
    <location>
        <begin position="71"/>
        <end position="90"/>
    </location>
</feature>
<dbReference type="GO" id="GO:0051260">
    <property type="term" value="P:protein homooligomerization"/>
    <property type="evidence" value="ECO:0007669"/>
    <property type="project" value="UniProtKB-ARBA"/>
</dbReference>
<evidence type="ECO:0000256" key="8">
    <source>
        <dbReference type="ARBA" id="ARBA00023136"/>
    </source>
</evidence>
<keyword evidence="3 9" id="KW-0813">Transport</keyword>
<feature type="transmembrane region" description="Helical" evidence="9">
    <location>
        <begin position="102"/>
        <end position="128"/>
    </location>
</feature>
<dbReference type="GO" id="GO:0005886">
    <property type="term" value="C:plasma membrane"/>
    <property type="evidence" value="ECO:0007669"/>
    <property type="project" value="UniProtKB-SubCell"/>
</dbReference>
<dbReference type="PANTHER" id="PTHR10791">
    <property type="entry name" value="RAG1-ACTIVATING PROTEIN 1"/>
    <property type="match status" value="1"/>
</dbReference>
<dbReference type="InterPro" id="IPR004316">
    <property type="entry name" value="SWEET_rpt"/>
</dbReference>
<evidence type="ECO:0000256" key="6">
    <source>
        <dbReference type="ARBA" id="ARBA00022737"/>
    </source>
</evidence>
<evidence type="ECO:0000313" key="11">
    <source>
        <dbReference type="Proteomes" id="UP001632038"/>
    </source>
</evidence>
<feature type="transmembrane region" description="Helical" evidence="9">
    <location>
        <begin position="166"/>
        <end position="187"/>
    </location>
</feature>
<protein>
    <recommendedName>
        <fullName evidence="9">Bidirectional sugar transporter SWEET</fullName>
    </recommendedName>
</protein>
<evidence type="ECO:0000256" key="4">
    <source>
        <dbReference type="ARBA" id="ARBA00022597"/>
    </source>
</evidence>
<dbReference type="InterPro" id="IPR047664">
    <property type="entry name" value="SWEET"/>
</dbReference>
<dbReference type="EMBL" id="JAVIJP010000016">
    <property type="protein sequence ID" value="KAL3642453.1"/>
    <property type="molecule type" value="Genomic_DNA"/>
</dbReference>